<evidence type="ECO:0000313" key="8">
    <source>
        <dbReference type="EMBL" id="VDK23737.1"/>
    </source>
</evidence>
<evidence type="ECO:0000256" key="3">
    <source>
        <dbReference type="ARBA" id="ARBA00022737"/>
    </source>
</evidence>
<reference evidence="8 9" key="2">
    <citation type="submission" date="2018-11" db="EMBL/GenBank/DDBJ databases">
        <authorList>
            <consortium name="Pathogen Informatics"/>
        </authorList>
    </citation>
    <scope>NUCLEOTIDE SEQUENCE [LARGE SCALE GENOMIC DNA]</scope>
</reference>
<dbReference type="WBParaSite" id="ASIM_0000456601-mRNA-1">
    <property type="protein sequence ID" value="ASIM_0000456601-mRNA-1"/>
    <property type="gene ID" value="ASIM_0000456601"/>
</dbReference>
<feature type="domain" description="Chitin-binding type-2" evidence="7">
    <location>
        <begin position="28"/>
        <end position="84"/>
    </location>
</feature>
<feature type="compositionally biased region" description="Low complexity" evidence="6">
    <location>
        <begin position="87"/>
        <end position="100"/>
    </location>
</feature>
<accession>A0A0M3JAE6</accession>
<evidence type="ECO:0000256" key="4">
    <source>
        <dbReference type="ARBA" id="ARBA00023157"/>
    </source>
</evidence>
<dbReference type="AlphaFoldDB" id="A0A0M3JAE6"/>
<dbReference type="PANTHER" id="PTHR23301:SF0">
    <property type="entry name" value="CHITIN-BINDING TYPE-2 DOMAIN-CONTAINING PROTEIN-RELATED"/>
    <property type="match status" value="1"/>
</dbReference>
<dbReference type="InterPro" id="IPR036508">
    <property type="entry name" value="Chitin-bd_dom_sf"/>
</dbReference>
<keyword evidence="1" id="KW-0147">Chitin-binding</keyword>
<dbReference type="InterPro" id="IPR051940">
    <property type="entry name" value="Chitin_bind-dev_reg"/>
</dbReference>
<dbReference type="PANTHER" id="PTHR23301">
    <property type="entry name" value="CHITIN BINDING PERITROPHIN-A"/>
    <property type="match status" value="1"/>
</dbReference>
<evidence type="ECO:0000313" key="10">
    <source>
        <dbReference type="WBParaSite" id="ASIM_0000456601-mRNA-1"/>
    </source>
</evidence>
<dbReference type="SUPFAM" id="SSF57625">
    <property type="entry name" value="Invertebrate chitin-binding proteins"/>
    <property type="match status" value="3"/>
</dbReference>
<keyword evidence="3" id="KW-0677">Repeat</keyword>
<feature type="region of interest" description="Disordered" evidence="6">
    <location>
        <begin position="83"/>
        <end position="106"/>
    </location>
</feature>
<evidence type="ECO:0000256" key="5">
    <source>
        <dbReference type="ARBA" id="ARBA00023180"/>
    </source>
</evidence>
<evidence type="ECO:0000256" key="1">
    <source>
        <dbReference type="ARBA" id="ARBA00022669"/>
    </source>
</evidence>
<feature type="domain" description="Chitin-binding type-2" evidence="7">
    <location>
        <begin position="124"/>
        <end position="175"/>
    </location>
</feature>
<feature type="domain" description="Chitin-binding type-2" evidence="7">
    <location>
        <begin position="1"/>
        <end position="27"/>
    </location>
</feature>
<protein>
    <submittedName>
        <fullName evidence="10">Chitin-binding type-2 domain-containing protein</fullName>
    </submittedName>
</protein>
<evidence type="ECO:0000313" key="9">
    <source>
        <dbReference type="Proteomes" id="UP000267096"/>
    </source>
</evidence>
<sequence length="175" mass="19098">MDCSSGLYFNAETSECDFKENVLSCRNPFDCANRKNGAYADGCSTVFWYCSEGSVSLSRCPRGTYFDVELLKCDYKEAVPACGGVRSSSSQSSRLAADASPGMPKQDRVFQTTATADSSKGQDTIECGQDGIIAMGDCSDKFWMCSNGIAVKESCPKNLFFNVKTKECDYPENIE</sequence>
<dbReference type="Proteomes" id="UP000267096">
    <property type="component" value="Unassembled WGS sequence"/>
</dbReference>
<keyword evidence="4" id="KW-1015">Disulfide bond</keyword>
<dbReference type="GO" id="GO:0005576">
    <property type="term" value="C:extracellular region"/>
    <property type="evidence" value="ECO:0007669"/>
    <property type="project" value="InterPro"/>
</dbReference>
<keyword evidence="2" id="KW-0732">Signal</keyword>
<dbReference type="InterPro" id="IPR002557">
    <property type="entry name" value="Chitin-bd_dom"/>
</dbReference>
<dbReference type="Gene3D" id="2.170.140.10">
    <property type="entry name" value="Chitin binding domain"/>
    <property type="match status" value="3"/>
</dbReference>
<proteinExistence type="predicted"/>
<name>A0A0M3JAE6_ANISI</name>
<evidence type="ECO:0000259" key="7">
    <source>
        <dbReference type="PROSITE" id="PS50940"/>
    </source>
</evidence>
<keyword evidence="5" id="KW-0325">Glycoprotein</keyword>
<gene>
    <name evidence="8" type="ORF">ASIM_LOCUS4382</name>
</gene>
<dbReference type="Pfam" id="PF01607">
    <property type="entry name" value="CBM_14"/>
    <property type="match status" value="3"/>
</dbReference>
<dbReference type="SMART" id="SM00494">
    <property type="entry name" value="ChtBD2"/>
    <property type="match status" value="2"/>
</dbReference>
<evidence type="ECO:0000256" key="6">
    <source>
        <dbReference type="SAM" id="MobiDB-lite"/>
    </source>
</evidence>
<evidence type="ECO:0000256" key="2">
    <source>
        <dbReference type="ARBA" id="ARBA00022729"/>
    </source>
</evidence>
<reference evidence="10" key="1">
    <citation type="submission" date="2017-02" db="UniProtKB">
        <authorList>
            <consortium name="WormBaseParasite"/>
        </authorList>
    </citation>
    <scope>IDENTIFICATION</scope>
</reference>
<dbReference type="OrthoDB" id="5914859at2759"/>
<organism evidence="10">
    <name type="scientific">Anisakis simplex</name>
    <name type="common">Herring worm</name>
    <dbReference type="NCBI Taxonomy" id="6269"/>
    <lineage>
        <taxon>Eukaryota</taxon>
        <taxon>Metazoa</taxon>
        <taxon>Ecdysozoa</taxon>
        <taxon>Nematoda</taxon>
        <taxon>Chromadorea</taxon>
        <taxon>Rhabditida</taxon>
        <taxon>Spirurina</taxon>
        <taxon>Ascaridomorpha</taxon>
        <taxon>Ascaridoidea</taxon>
        <taxon>Anisakidae</taxon>
        <taxon>Anisakis</taxon>
        <taxon>Anisakis simplex complex</taxon>
    </lineage>
</organism>
<dbReference type="GO" id="GO:0008061">
    <property type="term" value="F:chitin binding"/>
    <property type="evidence" value="ECO:0007669"/>
    <property type="project" value="UniProtKB-KW"/>
</dbReference>
<keyword evidence="9" id="KW-1185">Reference proteome</keyword>
<dbReference type="EMBL" id="UYRR01007577">
    <property type="protein sequence ID" value="VDK23737.1"/>
    <property type="molecule type" value="Genomic_DNA"/>
</dbReference>
<dbReference type="PROSITE" id="PS50940">
    <property type="entry name" value="CHIT_BIND_II"/>
    <property type="match status" value="3"/>
</dbReference>